<dbReference type="AlphaFoldDB" id="A0AAQ4DN42"/>
<gene>
    <name evidence="2" type="ORF">V5799_033509</name>
</gene>
<dbReference type="InterPro" id="IPR052201">
    <property type="entry name" value="LRR-containing_regulator"/>
</dbReference>
<evidence type="ECO:0000256" key="1">
    <source>
        <dbReference type="ARBA" id="ARBA00022737"/>
    </source>
</evidence>
<keyword evidence="1" id="KW-0677">Repeat</keyword>
<dbReference type="Proteomes" id="UP001321473">
    <property type="component" value="Unassembled WGS sequence"/>
</dbReference>
<comment type="caution">
    <text evidence="2">The sequence shown here is derived from an EMBL/GenBank/DDBJ whole genome shotgun (WGS) entry which is preliminary data.</text>
</comment>
<name>A0AAQ4DN42_AMBAM</name>
<proteinExistence type="predicted"/>
<evidence type="ECO:0000313" key="2">
    <source>
        <dbReference type="EMBL" id="KAK8763882.1"/>
    </source>
</evidence>
<protein>
    <submittedName>
        <fullName evidence="2">Uncharacterized protein</fullName>
    </submittedName>
</protein>
<evidence type="ECO:0000313" key="3">
    <source>
        <dbReference type="Proteomes" id="UP001321473"/>
    </source>
</evidence>
<dbReference type="InterPro" id="IPR032675">
    <property type="entry name" value="LRR_dom_sf"/>
</dbReference>
<dbReference type="Gene3D" id="3.80.10.10">
    <property type="entry name" value="Ribonuclease Inhibitor"/>
    <property type="match status" value="1"/>
</dbReference>
<dbReference type="PANTHER" id="PTHR24111">
    <property type="entry name" value="LEUCINE-RICH REPEAT-CONTAINING PROTEIN 34"/>
    <property type="match status" value="1"/>
</dbReference>
<dbReference type="PANTHER" id="PTHR24111:SF0">
    <property type="entry name" value="LEUCINE-RICH REPEAT-CONTAINING PROTEIN"/>
    <property type="match status" value="1"/>
</dbReference>
<accession>A0AAQ4DN42</accession>
<keyword evidence="3" id="KW-1185">Reference proteome</keyword>
<sequence>MAQHPPVHSAALKACGCIQSFQLDVHRAYDENEETAPLLVEIFGALMCNRRLRKFTLVTFRLTMKTAQLLSEQVGEFKKSLVVLRIESTGNMSDAVLGVLQRMISKNVFLSRMRRMREGDHDLFFKFYRMTPKLFDELLSFVAADLSRQHVVSEPLEPGERLAIALSDALAPEVADVLRGNEQTLRSVKLIGNSLSQKSGSTLLLALVACERLEELAFEDSIQSSAGDAMAEAVRSSSFLQKLSLVGLCEAAESKALEQALGVAAKVKICHRENLGDFMRSVYGSLALNHSLRSLHVDFKSGSTVNDGSTPSSALCAALKACGCLRSFQLDVHRAYDENEETAPLLAKIFDALTCNRRLRKFTLVTFRLTMKIAQLLSALVGQFKTSLVVLRIESTGNMSDAVLGVLQRMISKNVFLSRVSVSFSARKDVVRALAAVDDAKEQNRGALNKAAKFVMNLDREAAASAKNERASAFDELCGTASLREHLVSLSGKSELQVSRDVKAARRHVEDNYMIYAGVVRATVLCEAGDGSTQFDELNVGCWRSIVQYLKLSDVVS</sequence>
<reference evidence="2 3" key="1">
    <citation type="journal article" date="2023" name="Arcadia Sci">
        <title>De novo assembly of a long-read Amblyomma americanum tick genome.</title>
        <authorList>
            <person name="Chou S."/>
            <person name="Poskanzer K.E."/>
            <person name="Rollins M."/>
            <person name="Thuy-Boun P.S."/>
        </authorList>
    </citation>
    <scope>NUCLEOTIDE SEQUENCE [LARGE SCALE GENOMIC DNA]</scope>
    <source>
        <strain evidence="2">F_SG_1</strain>
        <tissue evidence="2">Salivary glands</tissue>
    </source>
</reference>
<organism evidence="2 3">
    <name type="scientific">Amblyomma americanum</name>
    <name type="common">Lone star tick</name>
    <dbReference type="NCBI Taxonomy" id="6943"/>
    <lineage>
        <taxon>Eukaryota</taxon>
        <taxon>Metazoa</taxon>
        <taxon>Ecdysozoa</taxon>
        <taxon>Arthropoda</taxon>
        <taxon>Chelicerata</taxon>
        <taxon>Arachnida</taxon>
        <taxon>Acari</taxon>
        <taxon>Parasitiformes</taxon>
        <taxon>Ixodida</taxon>
        <taxon>Ixodoidea</taxon>
        <taxon>Ixodidae</taxon>
        <taxon>Amblyomminae</taxon>
        <taxon>Amblyomma</taxon>
    </lineage>
</organism>
<dbReference type="SUPFAM" id="SSF52047">
    <property type="entry name" value="RNI-like"/>
    <property type="match status" value="1"/>
</dbReference>
<dbReference type="EMBL" id="JARKHS020028892">
    <property type="protein sequence ID" value="KAK8763882.1"/>
    <property type="molecule type" value="Genomic_DNA"/>
</dbReference>